<reference evidence="2 3" key="1">
    <citation type="submission" date="2019-07" db="EMBL/GenBank/DDBJ databases">
        <title>Genome sequencing of KACC 19320.</title>
        <authorList>
            <person name="Heo J."/>
            <person name="Kim S.-J."/>
            <person name="Kim J.-S."/>
            <person name="Hong S.-B."/>
            <person name="Kwon S.-W."/>
        </authorList>
    </citation>
    <scope>NUCLEOTIDE SEQUENCE [LARGE SCALE GENOMIC DNA]</scope>
    <source>
        <strain evidence="2 3">KACC 19320</strain>
    </source>
</reference>
<keyword evidence="3" id="KW-1185">Reference proteome</keyword>
<feature type="chain" id="PRO_5039236228" evidence="1">
    <location>
        <begin position="22"/>
        <end position="436"/>
    </location>
</feature>
<dbReference type="KEGG" id="lack:FLP15_06690"/>
<dbReference type="OrthoDB" id="94797at2"/>
<proteinExistence type="predicted"/>
<gene>
    <name evidence="2" type="ORF">FLP15_06690</name>
</gene>
<dbReference type="PROSITE" id="PS51257">
    <property type="entry name" value="PROKAR_LIPOPROTEIN"/>
    <property type="match status" value="1"/>
</dbReference>
<evidence type="ECO:0000256" key="1">
    <source>
        <dbReference type="SAM" id="SignalP"/>
    </source>
</evidence>
<dbReference type="PANTHER" id="PTHR43649">
    <property type="entry name" value="ARABINOSE-BINDING PROTEIN-RELATED"/>
    <property type="match status" value="1"/>
</dbReference>
<dbReference type="SUPFAM" id="SSF53850">
    <property type="entry name" value="Periplasmic binding protein-like II"/>
    <property type="match status" value="1"/>
</dbReference>
<dbReference type="InterPro" id="IPR050490">
    <property type="entry name" value="Bact_solute-bd_prot1"/>
</dbReference>
<dbReference type="RefSeq" id="WP_142766473.1">
    <property type="nucleotide sequence ID" value="NZ_CP041356.1"/>
</dbReference>
<dbReference type="PANTHER" id="PTHR43649:SF13">
    <property type="entry name" value="CARBOHYDRATE ABC TRANSPORTER SUBSTRATE-BINDING PROTEIN"/>
    <property type="match status" value="1"/>
</dbReference>
<dbReference type="AlphaFoldDB" id="A0A514Z8I1"/>
<protein>
    <submittedName>
        <fullName evidence="2">Extracellular solute-binding protein</fullName>
    </submittedName>
</protein>
<dbReference type="EMBL" id="CP041356">
    <property type="protein sequence ID" value="QDK70898.1"/>
    <property type="molecule type" value="Genomic_DNA"/>
</dbReference>
<accession>A0A514Z8I1</accession>
<organism evidence="2 3">
    <name type="scientific">Lactococcus protaetiae</name>
    <dbReference type="NCBI Taxonomy" id="2592653"/>
    <lineage>
        <taxon>Bacteria</taxon>
        <taxon>Bacillati</taxon>
        <taxon>Bacillota</taxon>
        <taxon>Bacilli</taxon>
        <taxon>Lactobacillales</taxon>
        <taxon>Streptococcaceae</taxon>
        <taxon>Lactococcus</taxon>
    </lineage>
</organism>
<feature type="signal peptide" evidence="1">
    <location>
        <begin position="1"/>
        <end position="21"/>
    </location>
</feature>
<name>A0A514Z8I1_9LACT</name>
<keyword evidence="1" id="KW-0732">Signal</keyword>
<evidence type="ECO:0000313" key="3">
    <source>
        <dbReference type="Proteomes" id="UP000315128"/>
    </source>
</evidence>
<evidence type="ECO:0000313" key="2">
    <source>
        <dbReference type="EMBL" id="QDK70898.1"/>
    </source>
</evidence>
<sequence length="436" mass="47865">MKFGKTLTISSVALASLVLLAACGNSKGNDATGKTTITFWAAPNPTQLTFWNKMAKNYEAKHPDVDVKVSEMKNSPTSEAYIQSAIASKTAPTMSENISRSFAAQLSESKAIIPLNKQVTFDSIVKARDMSKTIAPWKFSDGNQYVLPVYSNPIFMAWRLDKLKELGFDKAPTTYSELEAVAAKLKGNKNLSLWAAPALVDPTAYQRWFDYFPLYYAASNGADWVKNGKYVADSSSNKQVFELMSTLAKDNVLQTGAATNPFENGNSLIEVTGAWVFANWTTQFPDLQYNKTYTITPPVVPDDMSAKGNINTYSDAKGVAIYASATKAQQKAAMDFLKFVFSDSKNDLTWLNDTSLTPARDDVTTNPTFTSYFDKNPQMKVIADMIPNAIPAIDNSKYNDIQQAFGTDSWIPVVQGKMTPEKAVTAAKTAVNGKLQ</sequence>
<dbReference type="Gene3D" id="3.40.190.10">
    <property type="entry name" value="Periplasmic binding protein-like II"/>
    <property type="match status" value="2"/>
</dbReference>
<dbReference type="Proteomes" id="UP000315128">
    <property type="component" value="Chromosome"/>
</dbReference>